<keyword evidence="2" id="KW-1185">Reference proteome</keyword>
<evidence type="ECO:0000313" key="1">
    <source>
        <dbReference type="EMBL" id="WVZ94235.1"/>
    </source>
</evidence>
<proteinExistence type="predicted"/>
<dbReference type="Proteomes" id="UP001341281">
    <property type="component" value="Chromosome 09"/>
</dbReference>
<sequence>MHHRKIRNADWSVIEEDLSVQIKPSDSHFWKGILRVWEDFLGLWEDTWVGSIPLKMQFSGLYSIVNYPHASVANVMNHRPLNISFLRALVGDKQTAWNNLVAKVCNIQLSNERDIFTWDLQT</sequence>
<dbReference type="AlphaFoldDB" id="A0AAQ3UPV7"/>
<organism evidence="1 2">
    <name type="scientific">Paspalum notatum var. saurae</name>
    <dbReference type="NCBI Taxonomy" id="547442"/>
    <lineage>
        <taxon>Eukaryota</taxon>
        <taxon>Viridiplantae</taxon>
        <taxon>Streptophyta</taxon>
        <taxon>Embryophyta</taxon>
        <taxon>Tracheophyta</taxon>
        <taxon>Spermatophyta</taxon>
        <taxon>Magnoliopsida</taxon>
        <taxon>Liliopsida</taxon>
        <taxon>Poales</taxon>
        <taxon>Poaceae</taxon>
        <taxon>PACMAD clade</taxon>
        <taxon>Panicoideae</taxon>
        <taxon>Andropogonodae</taxon>
        <taxon>Paspaleae</taxon>
        <taxon>Paspalinae</taxon>
        <taxon>Paspalum</taxon>
    </lineage>
</organism>
<dbReference type="EMBL" id="CP144753">
    <property type="protein sequence ID" value="WVZ94235.1"/>
    <property type="molecule type" value="Genomic_DNA"/>
</dbReference>
<evidence type="ECO:0008006" key="3">
    <source>
        <dbReference type="Google" id="ProtNLM"/>
    </source>
</evidence>
<accession>A0AAQ3UPV7</accession>
<name>A0AAQ3UPV7_PASNO</name>
<evidence type="ECO:0000313" key="2">
    <source>
        <dbReference type="Proteomes" id="UP001341281"/>
    </source>
</evidence>
<reference evidence="1 2" key="1">
    <citation type="submission" date="2024-02" db="EMBL/GenBank/DDBJ databases">
        <title>High-quality chromosome-scale genome assembly of Pensacola bahiagrass (Paspalum notatum Flugge var. saurae).</title>
        <authorList>
            <person name="Vega J.M."/>
            <person name="Podio M."/>
            <person name="Orjuela J."/>
            <person name="Siena L.A."/>
            <person name="Pessino S.C."/>
            <person name="Combes M.C."/>
            <person name="Mariac C."/>
            <person name="Albertini E."/>
            <person name="Pupilli F."/>
            <person name="Ortiz J.P.A."/>
            <person name="Leblanc O."/>
        </authorList>
    </citation>
    <scope>NUCLEOTIDE SEQUENCE [LARGE SCALE GENOMIC DNA]</scope>
    <source>
        <strain evidence="1">R1</strain>
        <tissue evidence="1">Leaf</tissue>
    </source>
</reference>
<gene>
    <name evidence="1" type="ORF">U9M48_040149</name>
</gene>
<feature type="non-terminal residue" evidence="1">
    <location>
        <position position="1"/>
    </location>
</feature>
<protein>
    <recommendedName>
        <fullName evidence="3">Reverse transcriptase zinc-binding domain-containing protein</fullName>
    </recommendedName>
</protein>